<name>A0A6J5KJB9_9CAUD</name>
<reference evidence="1" key="1">
    <citation type="submission" date="2020-04" db="EMBL/GenBank/DDBJ databases">
        <authorList>
            <person name="Chiriac C."/>
            <person name="Salcher M."/>
            <person name="Ghai R."/>
            <person name="Kavagutti S V."/>
        </authorList>
    </citation>
    <scope>NUCLEOTIDE SEQUENCE</scope>
</reference>
<proteinExistence type="predicted"/>
<dbReference type="EMBL" id="LR796148">
    <property type="protein sequence ID" value="CAB4121615.1"/>
    <property type="molecule type" value="Genomic_DNA"/>
</dbReference>
<gene>
    <name evidence="1" type="ORF">UFOVP21_8</name>
</gene>
<accession>A0A6J5KJB9</accession>
<protein>
    <submittedName>
        <fullName evidence="1">Uncharacterized protein</fullName>
    </submittedName>
</protein>
<organism evidence="1">
    <name type="scientific">uncultured Caudovirales phage</name>
    <dbReference type="NCBI Taxonomy" id="2100421"/>
    <lineage>
        <taxon>Viruses</taxon>
        <taxon>Duplodnaviria</taxon>
        <taxon>Heunggongvirae</taxon>
        <taxon>Uroviricota</taxon>
        <taxon>Caudoviricetes</taxon>
        <taxon>Peduoviridae</taxon>
        <taxon>Maltschvirus</taxon>
        <taxon>Maltschvirus maltsch</taxon>
    </lineage>
</organism>
<evidence type="ECO:0000313" key="1">
    <source>
        <dbReference type="EMBL" id="CAB4121615.1"/>
    </source>
</evidence>
<sequence>MAADNCKACRYFQDHGPMGICRRFPAYVNRHHTEICGEFSTLPVEMLVLPVKEMTEEPAKKQRGRPRK</sequence>